<feature type="transmembrane region" description="Helical" evidence="1">
    <location>
        <begin position="28"/>
        <end position="48"/>
    </location>
</feature>
<protein>
    <submittedName>
        <fullName evidence="2">Uncharacterized protein</fullName>
    </submittedName>
</protein>
<keyword evidence="1" id="KW-1133">Transmembrane helix</keyword>
<accession>A0A1H3TAN3</accession>
<dbReference type="EMBL" id="FNOK01000077">
    <property type="protein sequence ID" value="SDZ47007.1"/>
    <property type="molecule type" value="Genomic_DNA"/>
</dbReference>
<gene>
    <name evidence="2" type="ORF">SAMN05216215_107729</name>
</gene>
<dbReference type="Pfam" id="PF11361">
    <property type="entry name" value="DUF3159"/>
    <property type="match status" value="1"/>
</dbReference>
<keyword evidence="1" id="KW-0812">Transmembrane</keyword>
<keyword evidence="1" id="KW-0472">Membrane</keyword>
<sequence length="130" mass="14100">MEQRNEALRAKGGIGAGRFVAGDQEQNTLLGAAAVRAATAVFAARFIVKQWLYLTDATGWLAFAKIAMGTLLTALALLVVVWAFRYSTKTPHQTGRTSTMMPPNTTDSAQPTAIDIKCHRGCYPVRQRAC</sequence>
<reference evidence="3" key="1">
    <citation type="submission" date="2016-10" db="EMBL/GenBank/DDBJ databases">
        <authorList>
            <person name="Varghese N."/>
            <person name="Submissions S."/>
        </authorList>
    </citation>
    <scope>NUCLEOTIDE SEQUENCE [LARGE SCALE GENOMIC DNA]</scope>
    <source>
        <strain evidence="3">CGMCC 4.3530</strain>
    </source>
</reference>
<dbReference type="AlphaFoldDB" id="A0A1H3TAN3"/>
<dbReference type="OrthoDB" id="5244221at2"/>
<dbReference type="STRING" id="418495.SAMN05216215_107729"/>
<proteinExistence type="predicted"/>
<name>A0A1H3TAN3_9PSEU</name>
<feature type="transmembrane region" description="Helical" evidence="1">
    <location>
        <begin position="60"/>
        <end position="84"/>
    </location>
</feature>
<dbReference type="Proteomes" id="UP000199529">
    <property type="component" value="Unassembled WGS sequence"/>
</dbReference>
<keyword evidence="3" id="KW-1185">Reference proteome</keyword>
<evidence type="ECO:0000256" key="1">
    <source>
        <dbReference type="SAM" id="Phobius"/>
    </source>
</evidence>
<dbReference type="InterPro" id="IPR016566">
    <property type="entry name" value="UCP010219"/>
</dbReference>
<evidence type="ECO:0000313" key="2">
    <source>
        <dbReference type="EMBL" id="SDZ47007.1"/>
    </source>
</evidence>
<organism evidence="2 3">
    <name type="scientific">Saccharopolyspora shandongensis</name>
    <dbReference type="NCBI Taxonomy" id="418495"/>
    <lineage>
        <taxon>Bacteria</taxon>
        <taxon>Bacillati</taxon>
        <taxon>Actinomycetota</taxon>
        <taxon>Actinomycetes</taxon>
        <taxon>Pseudonocardiales</taxon>
        <taxon>Pseudonocardiaceae</taxon>
        <taxon>Saccharopolyspora</taxon>
    </lineage>
</organism>
<evidence type="ECO:0000313" key="3">
    <source>
        <dbReference type="Proteomes" id="UP000199529"/>
    </source>
</evidence>